<proteinExistence type="predicted"/>
<reference evidence="1" key="1">
    <citation type="journal article" date="2022" name="bioRxiv">
        <title>Genomics of Preaxostyla Flagellates Illuminates Evolutionary Transitions and the Path Towards Mitochondrial Loss.</title>
        <authorList>
            <person name="Novak L.V.F."/>
            <person name="Treitli S.C."/>
            <person name="Pyrih J."/>
            <person name="Halakuc P."/>
            <person name="Pipaliya S.V."/>
            <person name="Vacek V."/>
            <person name="Brzon O."/>
            <person name="Soukal P."/>
            <person name="Eme L."/>
            <person name="Dacks J.B."/>
            <person name="Karnkowska A."/>
            <person name="Elias M."/>
            <person name="Hampl V."/>
        </authorList>
    </citation>
    <scope>NUCLEOTIDE SEQUENCE</scope>
    <source>
        <strain evidence="1">RCP-MX</strain>
    </source>
</reference>
<dbReference type="EMBL" id="JAPMOS010000006">
    <property type="protein sequence ID" value="KAJ4461642.1"/>
    <property type="molecule type" value="Genomic_DNA"/>
</dbReference>
<protein>
    <submittedName>
        <fullName evidence="1">Uncharacterized protein</fullName>
    </submittedName>
</protein>
<keyword evidence="2" id="KW-1185">Reference proteome</keyword>
<accession>A0ABQ8UV81</accession>
<sequence>MIPLGIAEPKLTDETDLIWMGGEFAEQHRFATGFIDRYASSEPLYKTAFQYLGPPPGCNRVEIKIQGVPDRFQMRYDTAAGLWRRNLFLPAGPCFYVFIVNNLQWVPDPADVTRIKWADDGQVWTRVNVQATEPVPESVPPPALMAAVEDEVIRQKHREATRQEGLGQIPEEAAGIGSDFAFGSGEAHKVTGSTMVIDIQPSLPLGGG</sequence>
<evidence type="ECO:0000313" key="1">
    <source>
        <dbReference type="EMBL" id="KAJ4461642.1"/>
    </source>
</evidence>
<organism evidence="1 2">
    <name type="scientific">Paratrimastix pyriformis</name>
    <dbReference type="NCBI Taxonomy" id="342808"/>
    <lineage>
        <taxon>Eukaryota</taxon>
        <taxon>Metamonada</taxon>
        <taxon>Preaxostyla</taxon>
        <taxon>Paratrimastigidae</taxon>
        <taxon>Paratrimastix</taxon>
    </lineage>
</organism>
<gene>
    <name evidence="1" type="ORF">PAPYR_1755</name>
</gene>
<name>A0ABQ8UV81_9EUKA</name>
<dbReference type="Proteomes" id="UP001141327">
    <property type="component" value="Unassembled WGS sequence"/>
</dbReference>
<comment type="caution">
    <text evidence="1">The sequence shown here is derived from an EMBL/GenBank/DDBJ whole genome shotgun (WGS) entry which is preliminary data.</text>
</comment>
<evidence type="ECO:0000313" key="2">
    <source>
        <dbReference type="Proteomes" id="UP001141327"/>
    </source>
</evidence>